<dbReference type="PANTHER" id="PTHR10953:SF247">
    <property type="entry name" value="SLL6053 PROTEIN"/>
    <property type="match status" value="1"/>
</dbReference>
<name>A0ABX6EMT6_9HYPH</name>
<dbReference type="InterPro" id="IPR035985">
    <property type="entry name" value="Ubiquitin-activating_enz"/>
</dbReference>
<evidence type="ECO:0000256" key="1">
    <source>
        <dbReference type="ARBA" id="ARBA00022670"/>
    </source>
</evidence>
<feature type="domain" description="THIF-type NAD/FAD binding fold" evidence="6">
    <location>
        <begin position="183"/>
        <end position="394"/>
    </location>
</feature>
<accession>A0ABX6EMT6</accession>
<evidence type="ECO:0000259" key="6">
    <source>
        <dbReference type="Pfam" id="PF00899"/>
    </source>
</evidence>
<keyword evidence="4" id="KW-0862">Zinc</keyword>
<dbReference type="SUPFAM" id="SSF69572">
    <property type="entry name" value="Activating enzymes of the ubiquitin-like proteins"/>
    <property type="match status" value="1"/>
</dbReference>
<dbReference type="RefSeq" id="WP_154453924.1">
    <property type="nucleotide sequence ID" value="NZ_CP044329.1"/>
</dbReference>
<organism evidence="8 9">
    <name type="scientific">Methylocystis rosea</name>
    <dbReference type="NCBI Taxonomy" id="173366"/>
    <lineage>
        <taxon>Bacteria</taxon>
        <taxon>Pseudomonadati</taxon>
        <taxon>Pseudomonadota</taxon>
        <taxon>Alphaproteobacteria</taxon>
        <taxon>Hyphomicrobiales</taxon>
        <taxon>Methylocystaceae</taxon>
        <taxon>Methylocystis</taxon>
    </lineage>
</organism>
<keyword evidence="2" id="KW-0479">Metal-binding</keyword>
<reference evidence="8 9" key="1">
    <citation type="journal article" date="2021" name="AMB Express">
        <title>Isolation and characterisation of Methylocystis spp. for poly-3-hydroxybutyrate production using waste methane feedstocks.</title>
        <authorList>
            <person name="Rumah B.L."/>
            <person name="Stead C.E."/>
            <person name="Claxton Stevens B.H."/>
            <person name="Minton N.P."/>
            <person name="Grosse-Honebrink A."/>
            <person name="Zhang Y."/>
        </authorList>
    </citation>
    <scope>NUCLEOTIDE SEQUENCE [LARGE SCALE GENOMIC DNA]</scope>
    <source>
        <strain evidence="8 9">BRCS1</strain>
    </source>
</reference>
<dbReference type="Proteomes" id="UP000424673">
    <property type="component" value="Plasmid unnamed1"/>
</dbReference>
<dbReference type="InterPro" id="IPR045886">
    <property type="entry name" value="ThiF/MoeB/HesA"/>
</dbReference>
<evidence type="ECO:0000256" key="3">
    <source>
        <dbReference type="ARBA" id="ARBA00022801"/>
    </source>
</evidence>
<keyword evidence="3" id="KW-0378">Hydrolase</keyword>
<geneLocation type="plasmid" evidence="8 9">
    <name>unnamed1</name>
</geneLocation>
<dbReference type="GO" id="GO:0016779">
    <property type="term" value="F:nucleotidyltransferase activity"/>
    <property type="evidence" value="ECO:0007669"/>
    <property type="project" value="UniProtKB-KW"/>
</dbReference>
<keyword evidence="5" id="KW-0482">Metalloprotease</keyword>
<dbReference type="PANTHER" id="PTHR10953">
    <property type="entry name" value="UBIQUITIN-ACTIVATING ENZYME E1"/>
    <property type="match status" value="1"/>
</dbReference>
<sequence>MNAPVTLAFSGDQHEHLQSFLFPGDGNEAVAILLCGSRAGDRSHRLVVREIHGIPYEDCSERTPMRVTWPPDYIAPMLDRAAAEALTVVKVHSHPGGYAAFSMTDDKGDERLMPMIRGWVEADMPHGSAVMLPDGQMFGRVLNAAGGFDAIHCISVAGDDLHFWYADAGSIELPNFVASHAQAFDKGTIERFRRLSFAVVGASGTGSPTVEQLMRLGAAVIVSVDDDDMEERNVNRILNSTMDDVKQKRPKVDVLADAVERTDLGTRFIPIKKNLWDPDVICEVAQCDIIFGCMDTIDGRYLLNAIASYYSIPYFDIGVRLDAIKDFDGLAHIREVCGTVNYLRPGRSSLVSRGLFTMSDVAAAGLRRNDPTAHNRQVEDGYIRGIAGHRPAVISVNMFASALAVNEMLARLHPYREEPNGTYAAVTFSLASMELIYDPEEGICDILGAKVGFGDTTPLLGLMELAERRKA</sequence>
<keyword evidence="8" id="KW-0548">Nucleotidyltransferase</keyword>
<dbReference type="Pfam" id="PF00899">
    <property type="entry name" value="ThiF"/>
    <property type="match status" value="1"/>
</dbReference>
<dbReference type="InterPro" id="IPR028090">
    <property type="entry name" value="JAB_dom_prok"/>
</dbReference>
<dbReference type="EMBL" id="CP044329">
    <property type="protein sequence ID" value="QGM95759.1"/>
    <property type="molecule type" value="Genomic_DNA"/>
</dbReference>
<keyword evidence="9" id="KW-1185">Reference proteome</keyword>
<gene>
    <name evidence="8" type="ORF">F7D13_16740</name>
</gene>
<dbReference type="Pfam" id="PF14464">
    <property type="entry name" value="Prok-JAB"/>
    <property type="match status" value="1"/>
</dbReference>
<evidence type="ECO:0000313" key="9">
    <source>
        <dbReference type="Proteomes" id="UP000424673"/>
    </source>
</evidence>
<evidence type="ECO:0000256" key="2">
    <source>
        <dbReference type="ARBA" id="ARBA00022723"/>
    </source>
</evidence>
<proteinExistence type="predicted"/>
<dbReference type="InterPro" id="IPR000594">
    <property type="entry name" value="ThiF_NAD_FAD-bd"/>
</dbReference>
<keyword evidence="8" id="KW-0808">Transferase</keyword>
<dbReference type="CDD" id="cd01483">
    <property type="entry name" value="E1_enzyme_family"/>
    <property type="match status" value="1"/>
</dbReference>
<evidence type="ECO:0000259" key="7">
    <source>
        <dbReference type="Pfam" id="PF14464"/>
    </source>
</evidence>
<keyword evidence="8" id="KW-0614">Plasmid</keyword>
<evidence type="ECO:0000256" key="4">
    <source>
        <dbReference type="ARBA" id="ARBA00022833"/>
    </source>
</evidence>
<feature type="domain" description="JAB" evidence="7">
    <location>
        <begin position="26"/>
        <end position="120"/>
    </location>
</feature>
<dbReference type="Gene3D" id="3.40.50.720">
    <property type="entry name" value="NAD(P)-binding Rossmann-like Domain"/>
    <property type="match status" value="1"/>
</dbReference>
<evidence type="ECO:0000313" key="8">
    <source>
        <dbReference type="EMBL" id="QGM95759.1"/>
    </source>
</evidence>
<evidence type="ECO:0000256" key="5">
    <source>
        <dbReference type="ARBA" id="ARBA00023049"/>
    </source>
</evidence>
<protein>
    <submittedName>
        <fullName evidence="8">ThiF family adenylyltransferase</fullName>
    </submittedName>
</protein>
<keyword evidence="1" id="KW-0645">Protease</keyword>